<dbReference type="RefSeq" id="WP_076724935.1">
    <property type="nucleotide sequence ID" value="NZ_JABWTC010000015.1"/>
</dbReference>
<keyword evidence="5" id="KW-0862">Zinc</keyword>
<dbReference type="PANTHER" id="PTHR11705:SF143">
    <property type="entry name" value="SLL0236 PROTEIN"/>
    <property type="match status" value="1"/>
</dbReference>
<dbReference type="GO" id="GO:0006508">
    <property type="term" value="P:proteolysis"/>
    <property type="evidence" value="ECO:0007669"/>
    <property type="project" value="UniProtKB-KW"/>
</dbReference>
<reference evidence="10 11" key="1">
    <citation type="submission" date="2016-12" db="EMBL/GenBank/DDBJ databases">
        <title>Marinobacter lutaoensis whole genome sequencing.</title>
        <authorList>
            <person name="Verma A."/>
            <person name="Krishnamurthi S."/>
        </authorList>
    </citation>
    <scope>NUCLEOTIDE SEQUENCE [LARGE SCALE GENOMIC DNA]</scope>
    <source>
        <strain evidence="10 11">T5054</strain>
    </source>
</reference>
<gene>
    <name evidence="10" type="ORF">BTO32_12415</name>
</gene>
<evidence type="ECO:0000313" key="10">
    <source>
        <dbReference type="EMBL" id="ONF43468.1"/>
    </source>
</evidence>
<evidence type="ECO:0000256" key="2">
    <source>
        <dbReference type="ARBA" id="ARBA00005988"/>
    </source>
</evidence>
<evidence type="ECO:0000256" key="5">
    <source>
        <dbReference type="ARBA" id="ARBA00022833"/>
    </source>
</evidence>
<dbReference type="GO" id="GO:0008270">
    <property type="term" value="F:zinc ion binding"/>
    <property type="evidence" value="ECO:0007669"/>
    <property type="project" value="InterPro"/>
</dbReference>
<name>A0A1V2DS13_9GAMM</name>
<keyword evidence="6" id="KW-0482">Metalloprotease</keyword>
<feature type="domain" description="Peptidase M14" evidence="9">
    <location>
        <begin position="24"/>
        <end position="366"/>
    </location>
</feature>
<dbReference type="PROSITE" id="PS52035">
    <property type="entry name" value="PEPTIDASE_M14"/>
    <property type="match status" value="1"/>
</dbReference>
<feature type="region of interest" description="Disordered" evidence="8">
    <location>
        <begin position="1"/>
        <end position="22"/>
    </location>
</feature>
<dbReference type="Gene3D" id="3.40.630.10">
    <property type="entry name" value="Zn peptidases"/>
    <property type="match status" value="1"/>
</dbReference>
<dbReference type="GO" id="GO:0005615">
    <property type="term" value="C:extracellular space"/>
    <property type="evidence" value="ECO:0007669"/>
    <property type="project" value="TreeGrafter"/>
</dbReference>
<comment type="caution">
    <text evidence="10">The sequence shown here is derived from an EMBL/GenBank/DDBJ whole genome shotgun (WGS) entry which is preliminary data.</text>
</comment>
<evidence type="ECO:0000259" key="9">
    <source>
        <dbReference type="PROSITE" id="PS52035"/>
    </source>
</evidence>
<dbReference type="GO" id="GO:0004181">
    <property type="term" value="F:metallocarboxypeptidase activity"/>
    <property type="evidence" value="ECO:0007669"/>
    <property type="project" value="InterPro"/>
</dbReference>
<dbReference type="PANTHER" id="PTHR11705">
    <property type="entry name" value="PROTEASE FAMILY M14 CARBOXYPEPTIDASE A,B"/>
    <property type="match status" value="1"/>
</dbReference>
<dbReference type="OrthoDB" id="9779324at2"/>
<dbReference type="STRING" id="135739.BTO32_12415"/>
<evidence type="ECO:0000313" key="11">
    <source>
        <dbReference type="Proteomes" id="UP000189339"/>
    </source>
</evidence>
<sequence>MTELRKLTPHQAIPEEQSRRDARQRQRLRTFLPELIQLERLLAEAPESVSVRVPQRVTLADLTLPIYRIDLGAERRDVPALLLVGGVHGLERIGSQVVMAWLHTLLSRLAWDDHLARLLTQVRVTVLPILNPGGMFLNQRSNPNGVDLMRNAPITAQDRSAFLLGGQRLSRRLPWYTGDPEQGMEPENQALAAVIEELLPGRPFSVSLDCHSGFGWQDQIWFPYAYRRRPMRRIGSLMALKLIWEQAYPNHTYRFEPQSRHYLTHGDLWDYFYKQVNRNSAGVFLPLTLEMGSWRWVRKRPRQLFRLDGLFNPLVPHRHKRVLRTHLCWIDFLLHAAASHENWLPDPDQEAMLREAAIMHWYRDVN</sequence>
<evidence type="ECO:0000256" key="3">
    <source>
        <dbReference type="ARBA" id="ARBA00022670"/>
    </source>
</evidence>
<comment type="cofactor">
    <cofactor evidence="1">
        <name>Zn(2+)</name>
        <dbReference type="ChEBI" id="CHEBI:29105"/>
    </cofactor>
</comment>
<accession>A0A1V2DS13</accession>
<evidence type="ECO:0000256" key="4">
    <source>
        <dbReference type="ARBA" id="ARBA00022801"/>
    </source>
</evidence>
<evidence type="ECO:0000256" key="6">
    <source>
        <dbReference type="ARBA" id="ARBA00023049"/>
    </source>
</evidence>
<organism evidence="10 11">
    <name type="scientific">Marinobacter lutaoensis</name>
    <dbReference type="NCBI Taxonomy" id="135739"/>
    <lineage>
        <taxon>Bacteria</taxon>
        <taxon>Pseudomonadati</taxon>
        <taxon>Pseudomonadota</taxon>
        <taxon>Gammaproteobacteria</taxon>
        <taxon>Pseudomonadales</taxon>
        <taxon>Marinobacteraceae</taxon>
        <taxon>Marinobacter</taxon>
    </lineage>
</organism>
<evidence type="ECO:0000256" key="7">
    <source>
        <dbReference type="PROSITE-ProRule" id="PRU01379"/>
    </source>
</evidence>
<dbReference type="Proteomes" id="UP000189339">
    <property type="component" value="Unassembled WGS sequence"/>
</dbReference>
<proteinExistence type="inferred from homology"/>
<dbReference type="EMBL" id="MSCW01000007">
    <property type="protein sequence ID" value="ONF43468.1"/>
    <property type="molecule type" value="Genomic_DNA"/>
</dbReference>
<dbReference type="SMART" id="SM00631">
    <property type="entry name" value="Zn_pept"/>
    <property type="match status" value="1"/>
</dbReference>
<dbReference type="Pfam" id="PF00246">
    <property type="entry name" value="Peptidase_M14"/>
    <property type="match status" value="1"/>
</dbReference>
<comment type="caution">
    <text evidence="7">Lacks conserved residue(s) required for the propagation of feature annotation.</text>
</comment>
<protein>
    <submittedName>
        <fullName evidence="10">Zinc carboxypeptidase</fullName>
    </submittedName>
</protein>
<dbReference type="InterPro" id="IPR000834">
    <property type="entry name" value="Peptidase_M14"/>
</dbReference>
<dbReference type="SUPFAM" id="SSF53187">
    <property type="entry name" value="Zn-dependent exopeptidases"/>
    <property type="match status" value="1"/>
</dbReference>
<comment type="similarity">
    <text evidence="2 7">Belongs to the peptidase M14 family.</text>
</comment>
<keyword evidence="11" id="KW-1185">Reference proteome</keyword>
<dbReference type="AlphaFoldDB" id="A0A1V2DS13"/>
<keyword evidence="10" id="KW-0121">Carboxypeptidase</keyword>
<keyword evidence="3" id="KW-0645">Protease</keyword>
<keyword evidence="4" id="KW-0378">Hydrolase</keyword>
<evidence type="ECO:0000256" key="1">
    <source>
        <dbReference type="ARBA" id="ARBA00001947"/>
    </source>
</evidence>
<evidence type="ECO:0000256" key="8">
    <source>
        <dbReference type="SAM" id="MobiDB-lite"/>
    </source>
</evidence>